<organism evidence="2 3">
    <name type="scientific">Colletotrichum tanaceti</name>
    <dbReference type="NCBI Taxonomy" id="1306861"/>
    <lineage>
        <taxon>Eukaryota</taxon>
        <taxon>Fungi</taxon>
        <taxon>Dikarya</taxon>
        <taxon>Ascomycota</taxon>
        <taxon>Pezizomycotina</taxon>
        <taxon>Sordariomycetes</taxon>
        <taxon>Hypocreomycetidae</taxon>
        <taxon>Glomerellales</taxon>
        <taxon>Glomerellaceae</taxon>
        <taxon>Colletotrichum</taxon>
        <taxon>Colletotrichum destructivum species complex</taxon>
    </lineage>
</organism>
<accession>A0A4U6XUB1</accession>
<evidence type="ECO:0008006" key="4">
    <source>
        <dbReference type="Google" id="ProtNLM"/>
    </source>
</evidence>
<evidence type="ECO:0000256" key="1">
    <source>
        <dbReference type="SAM" id="MobiDB-lite"/>
    </source>
</evidence>
<dbReference type="STRING" id="1306861.A0A4U6XUB1"/>
<keyword evidence="3" id="KW-1185">Reference proteome</keyword>
<feature type="compositionally biased region" description="Polar residues" evidence="1">
    <location>
        <begin position="138"/>
        <end position="159"/>
    </location>
</feature>
<dbReference type="Proteomes" id="UP000310108">
    <property type="component" value="Unassembled WGS sequence"/>
</dbReference>
<dbReference type="Pfam" id="PF22586">
    <property type="entry name" value="ANCHR-like_BBOX"/>
    <property type="match status" value="1"/>
</dbReference>
<protein>
    <recommendedName>
        <fullName evidence="4">Abscission/NoCut checkpoint regulator</fullName>
    </recommendedName>
</protein>
<proteinExistence type="predicted"/>
<dbReference type="SUPFAM" id="SSF57845">
    <property type="entry name" value="B-box zinc-binding domain"/>
    <property type="match status" value="1"/>
</dbReference>
<dbReference type="OrthoDB" id="5407799at2759"/>
<dbReference type="PANTHER" id="PTHR46603:SF1">
    <property type="entry name" value="ABSCISSION_NOCUT CHECKPOINT REGULATOR"/>
    <property type="match status" value="1"/>
</dbReference>
<feature type="region of interest" description="Disordered" evidence="1">
    <location>
        <begin position="128"/>
        <end position="401"/>
    </location>
</feature>
<feature type="compositionally biased region" description="Low complexity" evidence="1">
    <location>
        <begin position="186"/>
        <end position="198"/>
    </location>
</feature>
<comment type="caution">
    <text evidence="2">The sequence shown here is derived from an EMBL/GenBank/DDBJ whole genome shotgun (WGS) entry which is preliminary data.</text>
</comment>
<feature type="compositionally biased region" description="Basic and acidic residues" evidence="1">
    <location>
        <begin position="249"/>
        <end position="259"/>
    </location>
</feature>
<dbReference type="PANTHER" id="PTHR46603">
    <property type="entry name" value="ABSCISSION/NOCUT CHECKPOINT REGULATOR"/>
    <property type="match status" value="1"/>
</dbReference>
<feature type="compositionally biased region" description="Basic and acidic residues" evidence="1">
    <location>
        <begin position="221"/>
        <end position="231"/>
    </location>
</feature>
<name>A0A4U6XUB1_9PEZI</name>
<evidence type="ECO:0000313" key="3">
    <source>
        <dbReference type="Proteomes" id="UP000310108"/>
    </source>
</evidence>
<feature type="compositionally biased region" description="Basic and acidic residues" evidence="1">
    <location>
        <begin position="341"/>
        <end position="356"/>
    </location>
</feature>
<dbReference type="InterPro" id="IPR044553">
    <property type="entry name" value="Bbox1_ANCHR"/>
</dbReference>
<evidence type="ECO:0000313" key="2">
    <source>
        <dbReference type="EMBL" id="TKW59522.1"/>
    </source>
</evidence>
<dbReference type="EMBL" id="PJEX01000008">
    <property type="protein sequence ID" value="TKW59522.1"/>
    <property type="molecule type" value="Genomic_DNA"/>
</dbReference>
<sequence length="516" mass="55172">MPCEPPCATIQTVSSVIGRSPRHFRQPFKSNHSSTHTASDQILSSTPLFRLNQPPTYALQTSTFPLLSMSSPNDHSLLDRLSALKGGTSSGVSLNRSSNALNVSLTGIEPVKPASREDALAARLRSLRNTPEREESPLTAQPQAPKVTANSRLGHQKTSLARGEPASLSFTSPDSARLPHTELATAAPPQASSRLPASSPAPSPAPALPVVHAESEDDVDPLLRTDDKTLEDMLTDEDLLDVSGPQSRWRFDPKSESDKVNSLLEELSKTPVDQWTLSRKGPAGECEGARDAHSDDESDGEAMSHEVENLLSQALDDAKLNSQSEEVPDPPSPGRSQAAPSHEDHGFSRDDNKGDGDGGLGLSLPSVPTTFAAPKADDDGPGGLSLPFVPSGAPKHDTESDFDNDITARMAALGGRGSSSDAMGLPSAPTFQPADRAVKRLTSKTGYTDKDAETWCTVCLEDATLQCLGCEDVYCTRCWHEMHVGPAAAFDDRTHKAVRFIRPKKDNQRRVMLGAS</sequence>
<reference evidence="2 3" key="1">
    <citation type="journal article" date="2019" name="PLoS ONE">
        <title>Comparative genome analysis indicates high evolutionary potential of pathogenicity genes in Colletotrichum tanaceti.</title>
        <authorList>
            <person name="Lelwala R.V."/>
            <person name="Korhonen P.K."/>
            <person name="Young N.D."/>
            <person name="Scott J.B."/>
            <person name="Ades P.A."/>
            <person name="Gasser R.B."/>
            <person name="Taylor P.W.J."/>
        </authorList>
    </citation>
    <scope>NUCLEOTIDE SEQUENCE [LARGE SCALE GENOMIC DNA]</scope>
    <source>
        <strain evidence="2">BRIP57314</strain>
    </source>
</reference>
<gene>
    <name evidence="2" type="ORF">CTA1_4191</name>
</gene>
<dbReference type="CDD" id="cd19817">
    <property type="entry name" value="Bbox1_ANCHR-like"/>
    <property type="match status" value="1"/>
</dbReference>
<dbReference type="AlphaFoldDB" id="A0A4U6XUB1"/>